<reference evidence="1" key="1">
    <citation type="journal article" date="2012" name="Nature">
        <title>The oyster genome reveals stress adaptation and complexity of shell formation.</title>
        <authorList>
            <person name="Zhang G."/>
            <person name="Fang X."/>
            <person name="Guo X."/>
            <person name="Li L."/>
            <person name="Luo R."/>
            <person name="Xu F."/>
            <person name="Yang P."/>
            <person name="Zhang L."/>
            <person name="Wang X."/>
            <person name="Qi H."/>
            <person name="Xiong Z."/>
            <person name="Que H."/>
            <person name="Xie Y."/>
            <person name="Holland P.W."/>
            <person name="Paps J."/>
            <person name="Zhu Y."/>
            <person name="Wu F."/>
            <person name="Chen Y."/>
            <person name="Wang J."/>
            <person name="Peng C."/>
            <person name="Meng J."/>
            <person name="Yang L."/>
            <person name="Liu J."/>
            <person name="Wen B."/>
            <person name="Zhang N."/>
            <person name="Huang Z."/>
            <person name="Zhu Q."/>
            <person name="Feng Y."/>
            <person name="Mount A."/>
            <person name="Hedgecock D."/>
            <person name="Xu Z."/>
            <person name="Liu Y."/>
            <person name="Domazet-Loso T."/>
            <person name="Du Y."/>
            <person name="Sun X."/>
            <person name="Zhang S."/>
            <person name="Liu B."/>
            <person name="Cheng P."/>
            <person name="Jiang X."/>
            <person name="Li J."/>
            <person name="Fan D."/>
            <person name="Wang W."/>
            <person name="Fu W."/>
            <person name="Wang T."/>
            <person name="Wang B."/>
            <person name="Zhang J."/>
            <person name="Peng Z."/>
            <person name="Li Y."/>
            <person name="Li N."/>
            <person name="Wang J."/>
            <person name="Chen M."/>
            <person name="He Y."/>
            <person name="Tan F."/>
            <person name="Song X."/>
            <person name="Zheng Q."/>
            <person name="Huang R."/>
            <person name="Yang H."/>
            <person name="Du X."/>
            <person name="Chen L."/>
            <person name="Yang M."/>
            <person name="Gaffney P.M."/>
            <person name="Wang S."/>
            <person name="Luo L."/>
            <person name="She Z."/>
            <person name="Ming Y."/>
            <person name="Huang W."/>
            <person name="Zhang S."/>
            <person name="Huang B."/>
            <person name="Zhang Y."/>
            <person name="Qu T."/>
            <person name="Ni P."/>
            <person name="Miao G."/>
            <person name="Wang J."/>
            <person name="Wang Q."/>
            <person name="Steinberg C.E."/>
            <person name="Wang H."/>
            <person name="Li N."/>
            <person name="Qian L."/>
            <person name="Zhang G."/>
            <person name="Li Y."/>
            <person name="Yang H."/>
            <person name="Liu X."/>
            <person name="Wang J."/>
            <person name="Yin Y."/>
            <person name="Wang J."/>
        </authorList>
    </citation>
    <scope>NUCLEOTIDE SEQUENCE [LARGE SCALE GENOMIC DNA]</scope>
    <source>
        <strain evidence="1">05x7-T-G4-1.051#20</strain>
    </source>
</reference>
<dbReference type="SUPFAM" id="SSF53822">
    <property type="entry name" value="Periplasmic binding protein-like I"/>
    <property type="match status" value="1"/>
</dbReference>
<name>K1QC07_MAGGI</name>
<dbReference type="AlphaFoldDB" id="K1QC07"/>
<dbReference type="InterPro" id="IPR028082">
    <property type="entry name" value="Peripla_BP_I"/>
</dbReference>
<dbReference type="HOGENOM" id="CLU_2266312_0_0_1"/>
<proteinExistence type="predicted"/>
<protein>
    <submittedName>
        <fullName evidence="1">Uncharacterized protein</fullName>
    </submittedName>
</protein>
<gene>
    <name evidence="1" type="ORF">CGI_10009990</name>
</gene>
<dbReference type="EMBL" id="JH817284">
    <property type="protein sequence ID" value="EKC19011.1"/>
    <property type="molecule type" value="Genomic_DNA"/>
</dbReference>
<sequence>MLLTTFCSVLLVATAIWAKRKNITIGGIVADKNALPFALHRTGPAIERGIEKLRKIVADEADVTFILNVTTEFCVADMVGAIAAEMYYKHQVSAFIGPGMCYV</sequence>
<organism evidence="1">
    <name type="scientific">Magallana gigas</name>
    <name type="common">Pacific oyster</name>
    <name type="synonym">Crassostrea gigas</name>
    <dbReference type="NCBI Taxonomy" id="29159"/>
    <lineage>
        <taxon>Eukaryota</taxon>
        <taxon>Metazoa</taxon>
        <taxon>Spiralia</taxon>
        <taxon>Lophotrochozoa</taxon>
        <taxon>Mollusca</taxon>
        <taxon>Bivalvia</taxon>
        <taxon>Autobranchia</taxon>
        <taxon>Pteriomorphia</taxon>
        <taxon>Ostreida</taxon>
        <taxon>Ostreoidea</taxon>
        <taxon>Ostreidae</taxon>
        <taxon>Magallana</taxon>
    </lineage>
</organism>
<evidence type="ECO:0000313" key="1">
    <source>
        <dbReference type="EMBL" id="EKC19011.1"/>
    </source>
</evidence>
<accession>K1QC07</accession>
<dbReference type="Gene3D" id="3.40.50.2300">
    <property type="match status" value="1"/>
</dbReference>
<dbReference type="InParanoid" id="K1QC07"/>